<evidence type="ECO:0000256" key="1">
    <source>
        <dbReference type="ARBA" id="ARBA00006607"/>
    </source>
</evidence>
<evidence type="ECO:0000313" key="5">
    <source>
        <dbReference type="Proteomes" id="UP001501490"/>
    </source>
</evidence>
<dbReference type="Gene3D" id="3.50.7.10">
    <property type="entry name" value="GroEL"/>
    <property type="match status" value="1"/>
</dbReference>
<proteinExistence type="inferred from homology"/>
<dbReference type="SUPFAM" id="SSF52029">
    <property type="entry name" value="GroEL apical domain-like"/>
    <property type="match status" value="1"/>
</dbReference>
<dbReference type="InterPro" id="IPR001844">
    <property type="entry name" value="Cpn60/GroEL"/>
</dbReference>
<protein>
    <recommendedName>
        <fullName evidence="6">Secreted protein</fullName>
    </recommendedName>
</protein>
<name>A0ABP6ZLP2_9ACTN</name>
<dbReference type="Proteomes" id="UP001501490">
    <property type="component" value="Unassembled WGS sequence"/>
</dbReference>
<dbReference type="EMBL" id="BAABAB010000009">
    <property type="protein sequence ID" value="GAA3612783.1"/>
    <property type="molecule type" value="Genomic_DNA"/>
</dbReference>
<feature type="transmembrane region" description="Helical" evidence="3">
    <location>
        <begin position="6"/>
        <end position="25"/>
    </location>
</feature>
<comment type="similarity">
    <text evidence="1">Belongs to the chaperonin (HSP60) family.</text>
</comment>
<organism evidence="4 5">
    <name type="scientific">Microlunatus ginsengisoli</name>
    <dbReference type="NCBI Taxonomy" id="363863"/>
    <lineage>
        <taxon>Bacteria</taxon>
        <taxon>Bacillati</taxon>
        <taxon>Actinomycetota</taxon>
        <taxon>Actinomycetes</taxon>
        <taxon>Propionibacteriales</taxon>
        <taxon>Propionibacteriaceae</taxon>
        <taxon>Microlunatus</taxon>
    </lineage>
</organism>
<dbReference type="PANTHER" id="PTHR45633">
    <property type="entry name" value="60 KDA HEAT SHOCK PROTEIN, MITOCHONDRIAL"/>
    <property type="match status" value="1"/>
</dbReference>
<dbReference type="RefSeq" id="WP_344802623.1">
    <property type="nucleotide sequence ID" value="NZ_BAABAB010000009.1"/>
</dbReference>
<keyword evidence="3" id="KW-0812">Transmembrane</keyword>
<keyword evidence="3" id="KW-0472">Membrane</keyword>
<gene>
    <name evidence="4" type="ORF">GCM10022236_13200</name>
</gene>
<evidence type="ECO:0000313" key="4">
    <source>
        <dbReference type="EMBL" id="GAA3612783.1"/>
    </source>
</evidence>
<keyword evidence="5" id="KW-1185">Reference proteome</keyword>
<evidence type="ECO:0000256" key="2">
    <source>
        <dbReference type="ARBA" id="ARBA00023186"/>
    </source>
</evidence>
<reference evidence="5" key="1">
    <citation type="journal article" date="2019" name="Int. J. Syst. Evol. Microbiol.">
        <title>The Global Catalogue of Microorganisms (GCM) 10K type strain sequencing project: providing services to taxonomists for standard genome sequencing and annotation.</title>
        <authorList>
            <consortium name="The Broad Institute Genomics Platform"/>
            <consortium name="The Broad Institute Genome Sequencing Center for Infectious Disease"/>
            <person name="Wu L."/>
            <person name="Ma J."/>
        </authorList>
    </citation>
    <scope>NUCLEOTIDE SEQUENCE [LARGE SCALE GENOMIC DNA]</scope>
    <source>
        <strain evidence="5">JCM 16929</strain>
    </source>
</reference>
<evidence type="ECO:0000256" key="3">
    <source>
        <dbReference type="SAM" id="Phobius"/>
    </source>
</evidence>
<dbReference type="InterPro" id="IPR027409">
    <property type="entry name" value="GroEL-like_apical_dom_sf"/>
</dbReference>
<keyword evidence="3" id="KW-1133">Transmembrane helix</keyword>
<accession>A0ABP6ZLP2</accession>
<evidence type="ECO:0008006" key="6">
    <source>
        <dbReference type="Google" id="ProtNLM"/>
    </source>
</evidence>
<comment type="caution">
    <text evidence="4">The sequence shown here is derived from an EMBL/GenBank/DDBJ whole genome shotgun (WGS) entry which is preliminary data.</text>
</comment>
<sequence length="232" mass="25040">MDPWTVGIVVVIAVGVVVIVLGALSDRRKNRRAAREMLSPPDRPIPRFAPETPAPHYLSELQARRRPGGARTTELSAADRDELARRLRDPDTVSLPAGMVSPDFITDRTAGWAVLDRPYVLVCAEPITTVRELITPLEKVLPTGRPVVVVAPGLAGDVRSTLEVNAIQQTMSVLAVEAAGDVLTRIAGLVDTTPIPRADLQSSWVGLDRLGGCDRWVSTATTSYLLDRPDVA</sequence>
<keyword evidence="2" id="KW-0143">Chaperone</keyword>